<dbReference type="CDD" id="cd07816">
    <property type="entry name" value="Bet_v1-like"/>
    <property type="match status" value="1"/>
</dbReference>
<keyword evidence="3" id="KW-0568">Pathogenesis-related protein</keyword>
<dbReference type="InterPro" id="IPR051761">
    <property type="entry name" value="MLP-like_ligand-binding"/>
</dbReference>
<name>A0A2P6R430_ROSCH</name>
<dbReference type="InterPro" id="IPR000916">
    <property type="entry name" value="Bet_v_I/MLP"/>
</dbReference>
<evidence type="ECO:0000256" key="1">
    <source>
        <dbReference type="ARBA" id="ARBA00009744"/>
    </source>
</evidence>
<accession>A0A2P6R430</accession>
<dbReference type="EMBL" id="PDCK01000042">
    <property type="protein sequence ID" value="PRQ41202.1"/>
    <property type="molecule type" value="Genomic_DNA"/>
</dbReference>
<keyword evidence="2" id="KW-0611">Plant defense</keyword>
<dbReference type="Proteomes" id="UP000238479">
    <property type="component" value="Chromosome 4"/>
</dbReference>
<dbReference type="GO" id="GO:0038023">
    <property type="term" value="F:signaling receptor activity"/>
    <property type="evidence" value="ECO:0007669"/>
    <property type="project" value="InterPro"/>
</dbReference>
<comment type="caution">
    <text evidence="5">The sequence shown here is derived from an EMBL/GenBank/DDBJ whole genome shotgun (WGS) entry which is preliminary data.</text>
</comment>
<dbReference type="Gramene" id="PRQ41202">
    <property type="protein sequence ID" value="PRQ41202"/>
    <property type="gene ID" value="RchiOBHm_Chr4g0444321"/>
</dbReference>
<keyword evidence="6" id="KW-1185">Reference proteome</keyword>
<sequence>MASDVGKLHVEVEVKSPAEKFWVSLRDSTEVFPKAFPHDYKSIDVLEGDGKAVGSVRLITYSEGSPIVKVSKETIEMVDEANKAVAYRVIDGDLLKYYQSFKCILTVISKGAEGGGSLVKWSCEYEKAHEQVPEPSIIKDFAIKNFQELDAYVLAH</sequence>
<dbReference type="PRINTS" id="PR00634">
    <property type="entry name" value="BETALLERGEN"/>
</dbReference>
<dbReference type="GO" id="GO:0009738">
    <property type="term" value="P:abscisic acid-activated signaling pathway"/>
    <property type="evidence" value="ECO:0007669"/>
    <property type="project" value="InterPro"/>
</dbReference>
<dbReference type="SMART" id="SM01037">
    <property type="entry name" value="Bet_v_1"/>
    <property type="match status" value="1"/>
</dbReference>
<dbReference type="InterPro" id="IPR024949">
    <property type="entry name" value="Bet_v_I_allergen"/>
</dbReference>
<evidence type="ECO:0000313" key="5">
    <source>
        <dbReference type="EMBL" id="PRQ41202.1"/>
    </source>
</evidence>
<dbReference type="GO" id="GO:0010494">
    <property type="term" value="C:cytoplasmic stress granule"/>
    <property type="evidence" value="ECO:0007669"/>
    <property type="project" value="EnsemblPlants"/>
</dbReference>
<feature type="domain" description="Bet v I/Major latex protein" evidence="4">
    <location>
        <begin position="3"/>
        <end position="156"/>
    </location>
</feature>
<comment type="similarity">
    <text evidence="1">Belongs to the BetVI family.</text>
</comment>
<dbReference type="GO" id="GO:0006952">
    <property type="term" value="P:defense response"/>
    <property type="evidence" value="ECO:0007669"/>
    <property type="project" value="UniProtKB-KW"/>
</dbReference>
<dbReference type="PANTHER" id="PTHR31907">
    <property type="entry name" value="MLP-LIKE PROTEIN 423"/>
    <property type="match status" value="1"/>
</dbReference>
<dbReference type="OMA" id="HDYKSID"/>
<dbReference type="AlphaFoldDB" id="A0A2P6R430"/>
<dbReference type="OrthoDB" id="1567931at2759"/>
<dbReference type="Gene3D" id="3.30.530.20">
    <property type="match status" value="1"/>
</dbReference>
<organism evidence="5 6">
    <name type="scientific">Rosa chinensis</name>
    <name type="common">China rose</name>
    <dbReference type="NCBI Taxonomy" id="74649"/>
    <lineage>
        <taxon>Eukaryota</taxon>
        <taxon>Viridiplantae</taxon>
        <taxon>Streptophyta</taxon>
        <taxon>Embryophyta</taxon>
        <taxon>Tracheophyta</taxon>
        <taxon>Spermatophyta</taxon>
        <taxon>Magnoliopsida</taxon>
        <taxon>eudicotyledons</taxon>
        <taxon>Gunneridae</taxon>
        <taxon>Pentapetalae</taxon>
        <taxon>rosids</taxon>
        <taxon>fabids</taxon>
        <taxon>Rosales</taxon>
        <taxon>Rosaceae</taxon>
        <taxon>Rosoideae</taxon>
        <taxon>Rosoideae incertae sedis</taxon>
        <taxon>Rosa</taxon>
    </lineage>
</organism>
<dbReference type="STRING" id="74649.A0A2P6R430"/>
<dbReference type="GO" id="GO:0004864">
    <property type="term" value="F:protein phosphatase inhibitor activity"/>
    <property type="evidence" value="ECO:0007669"/>
    <property type="project" value="InterPro"/>
</dbReference>
<dbReference type="InterPro" id="IPR023393">
    <property type="entry name" value="START-like_dom_sf"/>
</dbReference>
<dbReference type="GO" id="GO:0010427">
    <property type="term" value="F:abscisic acid binding"/>
    <property type="evidence" value="ECO:0007669"/>
    <property type="project" value="InterPro"/>
</dbReference>
<dbReference type="Pfam" id="PF00407">
    <property type="entry name" value="Bet_v_1"/>
    <property type="match status" value="1"/>
</dbReference>
<reference evidence="5 6" key="1">
    <citation type="journal article" date="2018" name="Nat. Genet.">
        <title>The Rosa genome provides new insights in the design of modern roses.</title>
        <authorList>
            <person name="Bendahmane M."/>
        </authorList>
    </citation>
    <scope>NUCLEOTIDE SEQUENCE [LARGE SCALE GENOMIC DNA]</scope>
    <source>
        <strain evidence="6">cv. Old Blush</strain>
    </source>
</reference>
<dbReference type="SUPFAM" id="SSF55961">
    <property type="entry name" value="Bet v1-like"/>
    <property type="match status" value="1"/>
</dbReference>
<evidence type="ECO:0000256" key="2">
    <source>
        <dbReference type="ARBA" id="ARBA00022821"/>
    </source>
</evidence>
<evidence type="ECO:0000313" key="6">
    <source>
        <dbReference type="Proteomes" id="UP000238479"/>
    </source>
</evidence>
<proteinExistence type="inferred from homology"/>
<protein>
    <submittedName>
        <fullName evidence="5">Putative START-like domain, Bet v I type allergen</fullName>
    </submittedName>
</protein>
<evidence type="ECO:0000256" key="3">
    <source>
        <dbReference type="ARBA" id="ARBA00023265"/>
    </source>
</evidence>
<dbReference type="FunFam" id="3.30.530.20:FF:000007">
    <property type="entry name" value="Major pollen allergen Bet v 1-A"/>
    <property type="match status" value="1"/>
</dbReference>
<evidence type="ECO:0000259" key="4">
    <source>
        <dbReference type="SMART" id="SM01037"/>
    </source>
</evidence>
<gene>
    <name evidence="5" type="ORF">RchiOBHm_Chr4g0444321</name>
</gene>